<accession>A0A915KKR7</accession>
<keyword evidence="2" id="KW-1185">Reference proteome</keyword>
<name>A0A915KKR7_ROMCU</name>
<feature type="compositionally biased region" description="Basic and acidic residues" evidence="1">
    <location>
        <begin position="1"/>
        <end position="10"/>
    </location>
</feature>
<sequence>MKISLKRDELGSAPVSSCDTTITAGQRRPAKYSRAIASILVAHFKKSSQLEIYPRRLYVLCAYYP</sequence>
<evidence type="ECO:0000313" key="3">
    <source>
        <dbReference type="WBParaSite" id="nRc.2.0.1.t38623-RA"/>
    </source>
</evidence>
<dbReference type="Proteomes" id="UP000887565">
    <property type="component" value="Unplaced"/>
</dbReference>
<protein>
    <submittedName>
        <fullName evidence="3">Uncharacterized protein</fullName>
    </submittedName>
</protein>
<proteinExistence type="predicted"/>
<evidence type="ECO:0000313" key="2">
    <source>
        <dbReference type="Proteomes" id="UP000887565"/>
    </source>
</evidence>
<reference evidence="3" key="1">
    <citation type="submission" date="2022-11" db="UniProtKB">
        <authorList>
            <consortium name="WormBaseParasite"/>
        </authorList>
    </citation>
    <scope>IDENTIFICATION</scope>
</reference>
<dbReference type="WBParaSite" id="nRc.2.0.1.t38623-RA">
    <property type="protein sequence ID" value="nRc.2.0.1.t38623-RA"/>
    <property type="gene ID" value="nRc.2.0.1.g38623"/>
</dbReference>
<evidence type="ECO:0000256" key="1">
    <source>
        <dbReference type="SAM" id="MobiDB-lite"/>
    </source>
</evidence>
<dbReference type="AlphaFoldDB" id="A0A915KKR7"/>
<organism evidence="2 3">
    <name type="scientific">Romanomermis culicivorax</name>
    <name type="common">Nematode worm</name>
    <dbReference type="NCBI Taxonomy" id="13658"/>
    <lineage>
        <taxon>Eukaryota</taxon>
        <taxon>Metazoa</taxon>
        <taxon>Ecdysozoa</taxon>
        <taxon>Nematoda</taxon>
        <taxon>Enoplea</taxon>
        <taxon>Dorylaimia</taxon>
        <taxon>Mermithida</taxon>
        <taxon>Mermithoidea</taxon>
        <taxon>Mermithidae</taxon>
        <taxon>Romanomermis</taxon>
    </lineage>
</organism>
<feature type="region of interest" description="Disordered" evidence="1">
    <location>
        <begin position="1"/>
        <end position="22"/>
    </location>
</feature>